<proteinExistence type="inferred from homology"/>
<comment type="function">
    <text evidence="6">Quinone reductase that provides resistance to thiol-specific stress caused by electrophilic quinones.</text>
</comment>
<dbReference type="PANTHER" id="PTHR43741">
    <property type="entry name" value="FMN-DEPENDENT NADH-AZOREDUCTASE 1"/>
    <property type="match status" value="1"/>
</dbReference>
<protein>
    <recommendedName>
        <fullName evidence="6">FMN dependent NADH:quinone oxidoreductase</fullName>
        <ecNumber evidence="6">1.6.5.-</ecNumber>
    </recommendedName>
    <alternativeName>
        <fullName evidence="6">Azo-dye reductase</fullName>
    </alternativeName>
    <alternativeName>
        <fullName evidence="6">FMN-dependent NADH-azo compound oxidoreductase</fullName>
    </alternativeName>
    <alternativeName>
        <fullName evidence="6">FMN-dependent NADH-azoreductase</fullName>
        <ecNumber evidence="6">1.7.1.17</ecNumber>
    </alternativeName>
</protein>
<evidence type="ECO:0000256" key="6">
    <source>
        <dbReference type="HAMAP-Rule" id="MF_01216"/>
    </source>
</evidence>
<feature type="domain" description="Flavodoxin-like fold" evidence="7">
    <location>
        <begin position="2"/>
        <end position="204"/>
    </location>
</feature>
<dbReference type="InterPro" id="IPR003680">
    <property type="entry name" value="Flavodoxin_fold"/>
</dbReference>
<sequence length="223" mass="25955">MKRTLIINAHPRVDSEDSISLKVGKHLIKSYRKSGKKVIHQINLYQDYVPAIDGLFLKAYDNMENGIALEGDEEQILHRMAEIVMQFKQTDRYVIVMPLHNWNIPSKLKDYMDNIILPRETFQYRKDGGIEGLLTGDRSVLVIQASDNDYSNNDWNTDLEFSHYYLQAMFQLLGINNYHIIRAQGNAIYPTDQILMKAYKEAEAVAKDWIAEDESLHAMERRM</sequence>
<dbReference type="GO" id="GO:0016655">
    <property type="term" value="F:oxidoreductase activity, acting on NAD(P)H, quinone or similar compound as acceptor"/>
    <property type="evidence" value="ECO:0007669"/>
    <property type="project" value="InterPro"/>
</dbReference>
<comment type="subunit">
    <text evidence="6">Homodimer.</text>
</comment>
<evidence type="ECO:0000313" key="8">
    <source>
        <dbReference type="EMBL" id="RLL45480.1"/>
    </source>
</evidence>
<gene>
    <name evidence="6" type="primary">azoR</name>
    <name evidence="8" type="ORF">D8M04_11575</name>
</gene>
<dbReference type="SUPFAM" id="SSF52218">
    <property type="entry name" value="Flavoproteins"/>
    <property type="match status" value="1"/>
</dbReference>
<comment type="caution">
    <text evidence="8">The sequence shown here is derived from an EMBL/GenBank/DDBJ whole genome shotgun (WGS) entry which is preliminary data.</text>
</comment>
<organism evidence="8 9">
    <name type="scientific">Oceanobacillus piezotolerans</name>
    <dbReference type="NCBI Taxonomy" id="2448030"/>
    <lineage>
        <taxon>Bacteria</taxon>
        <taxon>Bacillati</taxon>
        <taxon>Bacillota</taxon>
        <taxon>Bacilli</taxon>
        <taxon>Bacillales</taxon>
        <taxon>Bacillaceae</taxon>
        <taxon>Oceanobacillus</taxon>
    </lineage>
</organism>
<evidence type="ECO:0000256" key="3">
    <source>
        <dbReference type="ARBA" id="ARBA00023002"/>
    </source>
</evidence>
<evidence type="ECO:0000259" key="7">
    <source>
        <dbReference type="Pfam" id="PF02525"/>
    </source>
</evidence>
<dbReference type="EC" id="1.7.1.17" evidence="6"/>
<dbReference type="OrthoDB" id="9805013at2"/>
<dbReference type="Proteomes" id="UP000270219">
    <property type="component" value="Unassembled WGS sequence"/>
</dbReference>
<feature type="binding site" evidence="6">
    <location>
        <begin position="18"/>
        <end position="20"/>
    </location>
    <ligand>
        <name>FMN</name>
        <dbReference type="ChEBI" id="CHEBI:58210"/>
    </ligand>
</feature>
<dbReference type="GO" id="GO:0009055">
    <property type="term" value="F:electron transfer activity"/>
    <property type="evidence" value="ECO:0007669"/>
    <property type="project" value="UniProtKB-UniRule"/>
</dbReference>
<dbReference type="EMBL" id="RCHR01000003">
    <property type="protein sequence ID" value="RLL45480.1"/>
    <property type="molecule type" value="Genomic_DNA"/>
</dbReference>
<comment type="cofactor">
    <cofactor evidence="6">
        <name>FMN</name>
        <dbReference type="ChEBI" id="CHEBI:58210"/>
    </cofactor>
    <text evidence="6">Binds 1 FMN per subunit.</text>
</comment>
<dbReference type="RefSeq" id="WP_121523066.1">
    <property type="nucleotide sequence ID" value="NZ_RCHR01000003.1"/>
</dbReference>
<dbReference type="Gene3D" id="3.40.50.360">
    <property type="match status" value="1"/>
</dbReference>
<dbReference type="HAMAP" id="MF_01216">
    <property type="entry name" value="Azoreductase_type1"/>
    <property type="match status" value="1"/>
</dbReference>
<dbReference type="InterPro" id="IPR050104">
    <property type="entry name" value="FMN-dep_NADH:Q_OxRdtase_AzoR1"/>
</dbReference>
<dbReference type="InterPro" id="IPR023048">
    <property type="entry name" value="NADH:quinone_OxRdtase_FMN_depd"/>
</dbReference>
<comment type="similarity">
    <text evidence="6">Belongs to the azoreductase type 1 family.</text>
</comment>
<keyword evidence="4 6" id="KW-0520">NAD</keyword>
<evidence type="ECO:0000256" key="4">
    <source>
        <dbReference type="ARBA" id="ARBA00023027"/>
    </source>
</evidence>
<dbReference type="PANTHER" id="PTHR43741:SF4">
    <property type="entry name" value="FMN-DEPENDENT NADH:QUINONE OXIDOREDUCTASE"/>
    <property type="match status" value="1"/>
</dbReference>
<name>A0A498DBR7_9BACI</name>
<accession>A0A498DBR7</accession>
<dbReference type="EC" id="1.6.5.-" evidence="6"/>
<comment type="catalytic activity">
    <reaction evidence="5">
        <text>N,N-dimethyl-1,4-phenylenediamine + anthranilate + 2 NAD(+) = 2-(4-dimethylaminophenyl)diazenylbenzoate + 2 NADH + 2 H(+)</text>
        <dbReference type="Rhea" id="RHEA:55872"/>
        <dbReference type="ChEBI" id="CHEBI:15378"/>
        <dbReference type="ChEBI" id="CHEBI:15783"/>
        <dbReference type="ChEBI" id="CHEBI:16567"/>
        <dbReference type="ChEBI" id="CHEBI:57540"/>
        <dbReference type="ChEBI" id="CHEBI:57945"/>
        <dbReference type="ChEBI" id="CHEBI:71579"/>
        <dbReference type="EC" id="1.7.1.17"/>
    </reaction>
    <physiologicalReaction direction="right-to-left" evidence="5">
        <dbReference type="Rhea" id="RHEA:55874"/>
    </physiologicalReaction>
</comment>
<keyword evidence="2 6" id="KW-0288">FMN</keyword>
<evidence type="ECO:0000256" key="5">
    <source>
        <dbReference type="ARBA" id="ARBA00048542"/>
    </source>
</evidence>
<evidence type="ECO:0000256" key="2">
    <source>
        <dbReference type="ARBA" id="ARBA00022643"/>
    </source>
</evidence>
<keyword evidence="1 6" id="KW-0285">Flavoprotein</keyword>
<evidence type="ECO:0000313" key="9">
    <source>
        <dbReference type="Proteomes" id="UP000270219"/>
    </source>
</evidence>
<dbReference type="InterPro" id="IPR029039">
    <property type="entry name" value="Flavoprotein-like_sf"/>
</dbReference>
<dbReference type="AlphaFoldDB" id="A0A498DBR7"/>
<dbReference type="GO" id="GO:0016652">
    <property type="term" value="F:oxidoreductase activity, acting on NAD(P)H as acceptor"/>
    <property type="evidence" value="ECO:0007669"/>
    <property type="project" value="UniProtKB-UniRule"/>
</dbReference>
<keyword evidence="9" id="KW-1185">Reference proteome</keyword>
<dbReference type="Pfam" id="PF02525">
    <property type="entry name" value="Flavodoxin_2"/>
    <property type="match status" value="1"/>
</dbReference>
<comment type="function">
    <text evidence="6">Also exhibits azoreductase activity. Catalyzes the reductive cleavage of the azo bond in aromatic azo compounds to the corresponding amines.</text>
</comment>
<reference evidence="8 9" key="1">
    <citation type="submission" date="2018-10" db="EMBL/GenBank/DDBJ databases">
        <title>Oceanobacillus sp. YLB-02 draft genome.</title>
        <authorList>
            <person name="Yu L."/>
        </authorList>
    </citation>
    <scope>NUCLEOTIDE SEQUENCE [LARGE SCALE GENOMIC DNA]</scope>
    <source>
        <strain evidence="8 9">YLB-02</strain>
    </source>
</reference>
<dbReference type="GO" id="GO:0010181">
    <property type="term" value="F:FMN binding"/>
    <property type="evidence" value="ECO:0007669"/>
    <property type="project" value="UniProtKB-UniRule"/>
</dbReference>
<evidence type="ECO:0000256" key="1">
    <source>
        <dbReference type="ARBA" id="ARBA00022630"/>
    </source>
</evidence>
<comment type="caution">
    <text evidence="6">Lacks conserved residue(s) required for the propagation of feature annotation.</text>
</comment>
<keyword evidence="3 6" id="KW-0560">Oxidoreductase</keyword>
<comment type="catalytic activity">
    <reaction evidence="6">
        <text>2 a quinone + NADH + H(+) = 2 a 1,4-benzosemiquinone + NAD(+)</text>
        <dbReference type="Rhea" id="RHEA:65952"/>
        <dbReference type="ChEBI" id="CHEBI:15378"/>
        <dbReference type="ChEBI" id="CHEBI:57540"/>
        <dbReference type="ChEBI" id="CHEBI:57945"/>
        <dbReference type="ChEBI" id="CHEBI:132124"/>
        <dbReference type="ChEBI" id="CHEBI:134225"/>
    </reaction>
</comment>